<dbReference type="GO" id="GO:0030677">
    <property type="term" value="C:ribonuclease P complex"/>
    <property type="evidence" value="ECO:0007669"/>
    <property type="project" value="InterPro"/>
</dbReference>
<keyword evidence="3" id="KW-0819">tRNA processing</keyword>
<dbReference type="SMART" id="SM00538">
    <property type="entry name" value="POP4"/>
    <property type="match status" value="1"/>
</dbReference>
<comment type="caution">
    <text evidence="5">The sequence shown here is derived from an EMBL/GenBank/DDBJ whole genome shotgun (WGS) entry which is preliminary data.</text>
</comment>
<dbReference type="OrthoDB" id="124041at2759"/>
<organism evidence="5 6">
    <name type="scientific">Pseudomassariella vexata</name>
    <dbReference type="NCBI Taxonomy" id="1141098"/>
    <lineage>
        <taxon>Eukaryota</taxon>
        <taxon>Fungi</taxon>
        <taxon>Dikarya</taxon>
        <taxon>Ascomycota</taxon>
        <taxon>Pezizomycotina</taxon>
        <taxon>Sordariomycetes</taxon>
        <taxon>Xylariomycetidae</taxon>
        <taxon>Amphisphaeriales</taxon>
        <taxon>Pseudomassariaceae</taxon>
        <taxon>Pseudomassariella</taxon>
    </lineage>
</organism>
<keyword evidence="3" id="KW-0539">Nucleus</keyword>
<dbReference type="EMBL" id="MCFJ01000013">
    <property type="protein sequence ID" value="ORY59546.1"/>
    <property type="molecule type" value="Genomic_DNA"/>
</dbReference>
<evidence type="ECO:0000313" key="6">
    <source>
        <dbReference type="Proteomes" id="UP000193689"/>
    </source>
</evidence>
<dbReference type="InterPro" id="IPR036980">
    <property type="entry name" value="RNase_P/MRP_Rpp29_sf"/>
</dbReference>
<sequence>MASQPPFEGSLTQELLSRAHSPSNTSRIYNEKIKHRSLLLRPSSPPPSANSREARRKALQHKEKRANALKPKPLSSRERRKLGLHNIPKEGQKYEIFAPLNRLWVGYIREILGSELYMGVQVAGAKLSAADFHGAEVEVSRSGCPSRVGIKGIVVKDSKFAFQVITETNEIKLVPKEATLFRVKVPTEDANDKRDRLEPEQKKMFIFEIHGDQFQHRSADRSNKKFRAHFSKKL</sequence>
<dbReference type="GeneID" id="63781714"/>
<dbReference type="RefSeq" id="XP_040712120.1">
    <property type="nucleotide sequence ID" value="XM_040865502.1"/>
</dbReference>
<dbReference type="InParanoid" id="A0A1Y2DK89"/>
<dbReference type="GO" id="GO:0001682">
    <property type="term" value="P:tRNA 5'-leader removal"/>
    <property type="evidence" value="ECO:0007669"/>
    <property type="project" value="InterPro"/>
</dbReference>
<dbReference type="Gene3D" id="2.30.30.210">
    <property type="entry name" value="Ribonuclease P/MRP, subunit p29"/>
    <property type="match status" value="1"/>
</dbReference>
<dbReference type="STRING" id="1141098.A0A1Y2DK89"/>
<feature type="region of interest" description="Disordered" evidence="4">
    <location>
        <begin position="1"/>
        <end position="80"/>
    </location>
</feature>
<comment type="similarity">
    <text evidence="2">Belongs to the eukaryotic/archaeal RNase P protein component 1 family.</text>
</comment>
<dbReference type="AlphaFoldDB" id="A0A1Y2DK89"/>
<dbReference type="InterPro" id="IPR002730">
    <property type="entry name" value="Rpp29/RNP1"/>
</dbReference>
<dbReference type="GO" id="GO:0033204">
    <property type="term" value="F:ribonuclease P RNA binding"/>
    <property type="evidence" value="ECO:0007669"/>
    <property type="project" value="InterPro"/>
</dbReference>
<feature type="compositionally biased region" description="Polar residues" evidence="4">
    <location>
        <begin position="10"/>
        <end position="28"/>
    </location>
</feature>
<protein>
    <recommendedName>
        <fullName evidence="3">Ribonuclease P protein subunit</fullName>
    </recommendedName>
</protein>
<dbReference type="GO" id="GO:0000172">
    <property type="term" value="C:ribonuclease MRP complex"/>
    <property type="evidence" value="ECO:0007669"/>
    <property type="project" value="InterPro"/>
</dbReference>
<dbReference type="InterPro" id="IPR016848">
    <property type="entry name" value="RNase_P/MRP_Rpp29-subunit"/>
</dbReference>
<evidence type="ECO:0000256" key="1">
    <source>
        <dbReference type="ARBA" id="ARBA00004123"/>
    </source>
</evidence>
<dbReference type="Pfam" id="PF01868">
    <property type="entry name" value="RNase_P-MRP_p29"/>
    <property type="match status" value="1"/>
</dbReference>
<dbReference type="PANTHER" id="PTHR13348:SF0">
    <property type="entry name" value="RIBONUCLEASE P PROTEIN SUBUNIT P29"/>
    <property type="match status" value="1"/>
</dbReference>
<proteinExistence type="inferred from homology"/>
<dbReference type="Proteomes" id="UP000193689">
    <property type="component" value="Unassembled WGS sequence"/>
</dbReference>
<dbReference type="GO" id="GO:0006364">
    <property type="term" value="P:rRNA processing"/>
    <property type="evidence" value="ECO:0007669"/>
    <property type="project" value="TreeGrafter"/>
</dbReference>
<evidence type="ECO:0000256" key="2">
    <source>
        <dbReference type="ARBA" id="ARBA00006181"/>
    </source>
</evidence>
<evidence type="ECO:0000313" key="5">
    <source>
        <dbReference type="EMBL" id="ORY59546.1"/>
    </source>
</evidence>
<dbReference type="GO" id="GO:0005634">
    <property type="term" value="C:nucleus"/>
    <property type="evidence" value="ECO:0007669"/>
    <property type="project" value="UniProtKB-SubCell"/>
</dbReference>
<feature type="compositionally biased region" description="Basic residues" evidence="4">
    <location>
        <begin position="54"/>
        <end position="64"/>
    </location>
</feature>
<dbReference type="InterPro" id="IPR023534">
    <property type="entry name" value="Rof/RNase_P-like"/>
</dbReference>
<name>A0A1Y2DK89_9PEZI</name>
<reference evidence="5 6" key="1">
    <citation type="submission" date="2016-07" db="EMBL/GenBank/DDBJ databases">
        <title>Pervasive Adenine N6-methylation of Active Genes in Fungi.</title>
        <authorList>
            <consortium name="DOE Joint Genome Institute"/>
            <person name="Mondo S.J."/>
            <person name="Dannebaum R.O."/>
            <person name="Kuo R.C."/>
            <person name="Labutti K."/>
            <person name="Haridas S."/>
            <person name="Kuo A."/>
            <person name="Salamov A."/>
            <person name="Ahrendt S.R."/>
            <person name="Lipzen A."/>
            <person name="Sullivan W."/>
            <person name="Andreopoulos W.B."/>
            <person name="Clum A."/>
            <person name="Lindquist E."/>
            <person name="Daum C."/>
            <person name="Ramamoorthy G.K."/>
            <person name="Gryganskyi A."/>
            <person name="Culley D."/>
            <person name="Magnuson J.K."/>
            <person name="James T.Y."/>
            <person name="O'Malley M.A."/>
            <person name="Stajich J.E."/>
            <person name="Spatafora J.W."/>
            <person name="Visel A."/>
            <person name="Grigoriev I.V."/>
        </authorList>
    </citation>
    <scope>NUCLEOTIDE SEQUENCE [LARGE SCALE GENOMIC DNA]</scope>
    <source>
        <strain evidence="5 6">CBS 129021</strain>
    </source>
</reference>
<evidence type="ECO:0000256" key="3">
    <source>
        <dbReference type="PIRNR" id="PIRNR027081"/>
    </source>
</evidence>
<dbReference type="PANTHER" id="PTHR13348">
    <property type="entry name" value="RIBONUCLEASE P SUBUNIT P29"/>
    <property type="match status" value="1"/>
</dbReference>
<keyword evidence="6" id="KW-1185">Reference proteome</keyword>
<dbReference type="SUPFAM" id="SSF101744">
    <property type="entry name" value="Rof/RNase P subunit-like"/>
    <property type="match status" value="1"/>
</dbReference>
<accession>A0A1Y2DK89</accession>
<dbReference type="PIRSF" id="PIRSF027081">
    <property type="entry name" value="RNase_P/MRP_p29_subunit"/>
    <property type="match status" value="1"/>
</dbReference>
<evidence type="ECO:0000256" key="4">
    <source>
        <dbReference type="SAM" id="MobiDB-lite"/>
    </source>
</evidence>
<comment type="subcellular location">
    <subcellularLocation>
        <location evidence="1">Nucleus</location>
    </subcellularLocation>
</comment>
<gene>
    <name evidence="5" type="ORF">BCR38DRAFT_59061</name>
</gene>